<dbReference type="InterPro" id="IPR001810">
    <property type="entry name" value="F-box_dom"/>
</dbReference>
<dbReference type="PANTHER" id="PTHR45752:SF187">
    <property type="entry name" value="LEUCINE-RICH REPEAT AND IQ DOMAIN-CONTAINING PROTEIN 4"/>
    <property type="match status" value="1"/>
</dbReference>
<organism evidence="3 4">
    <name type="scientific">Micractinium conductrix</name>
    <dbReference type="NCBI Taxonomy" id="554055"/>
    <lineage>
        <taxon>Eukaryota</taxon>
        <taxon>Viridiplantae</taxon>
        <taxon>Chlorophyta</taxon>
        <taxon>core chlorophytes</taxon>
        <taxon>Trebouxiophyceae</taxon>
        <taxon>Chlorellales</taxon>
        <taxon>Chlorellaceae</taxon>
        <taxon>Chlorella clade</taxon>
        <taxon>Micractinium</taxon>
    </lineage>
</organism>
<dbReference type="Gene3D" id="3.80.10.10">
    <property type="entry name" value="Ribonuclease Inhibitor"/>
    <property type="match status" value="2"/>
</dbReference>
<dbReference type="EMBL" id="LHPF02000001">
    <property type="protein sequence ID" value="PSC77010.1"/>
    <property type="molecule type" value="Genomic_DNA"/>
</dbReference>
<accession>A0A2P6VSI5</accession>
<dbReference type="PROSITE" id="PS50181">
    <property type="entry name" value="FBOX"/>
    <property type="match status" value="1"/>
</dbReference>
<evidence type="ECO:0000313" key="4">
    <source>
        <dbReference type="Proteomes" id="UP000239649"/>
    </source>
</evidence>
<keyword evidence="4" id="KW-1185">Reference proteome</keyword>
<evidence type="ECO:0000256" key="1">
    <source>
        <dbReference type="ARBA" id="ARBA00004430"/>
    </source>
</evidence>
<sequence length="495" mass="53584">MPPRRRAAARAASPSGLLALPDDLLLAVLSRISEEERIKVVPLACRRVHELLRRPSACWRTLVFAGRRLGDPLIERARLLAFLAWAKPRAAGLHDLRVDCGPPQPHDDAAVRAVAAPLHEVLLQAAPVLRRLDLKTAFTLNNHIIFEAGVRAQCTALTELHLLSERGITGVRLENLTALRRLNLVDDGDEPSALSLWSTLPPSLTWLGLTPAPMLRDGPDAQHDFRHRIPPCVLSLPNLQFLDVSESNQLAGLEEALPHLTALTGLALDHACLSQLPAQMSLLTRLRLLSLHGVLEREEDDEADLTPLSTLTGLRVLSLSECSRMHVLPPAISGLTGLRALHVEKGALQALPDDLHLPHCQILSIDWRVLLASHHVLPRLPRLQHLLLGEMWSEEDFQPQAVAAAAAAAANAEAVAGSLGRCAALRRFTVLVYPDAMLTIAAATLMLALPRRPGLEGLNVEALQSNMFFLTDSEGLEDEGVYTVAAAGSAAAGIA</sequence>
<dbReference type="PANTHER" id="PTHR45752">
    <property type="entry name" value="LEUCINE-RICH REPEAT-CONTAINING"/>
    <property type="match status" value="1"/>
</dbReference>
<dbReference type="STRING" id="554055.A0A2P6VSI5"/>
<evidence type="ECO:0000259" key="2">
    <source>
        <dbReference type="PROSITE" id="PS50181"/>
    </source>
</evidence>
<reference evidence="3 4" key="1">
    <citation type="journal article" date="2018" name="Plant J.">
        <title>Genome sequences of Chlorella sorokiniana UTEX 1602 and Micractinium conductrix SAG 241.80: implications to maltose excretion by a green alga.</title>
        <authorList>
            <person name="Arriola M.B."/>
            <person name="Velmurugan N."/>
            <person name="Zhang Y."/>
            <person name="Plunkett M.H."/>
            <person name="Hondzo H."/>
            <person name="Barney B.M."/>
        </authorList>
    </citation>
    <scope>NUCLEOTIDE SEQUENCE [LARGE SCALE GENOMIC DNA]</scope>
    <source>
        <strain evidence="3 4">SAG 241.80</strain>
    </source>
</reference>
<dbReference type="InterPro" id="IPR032675">
    <property type="entry name" value="LRR_dom_sf"/>
</dbReference>
<dbReference type="AlphaFoldDB" id="A0A2P6VSI5"/>
<comment type="caution">
    <text evidence="3">The sequence shown here is derived from an EMBL/GenBank/DDBJ whole genome shotgun (WGS) entry which is preliminary data.</text>
</comment>
<gene>
    <name evidence="3" type="primary">g638</name>
    <name evidence="3" type="ORF">C2E20_0638</name>
</gene>
<dbReference type="InterPro" id="IPR050715">
    <property type="entry name" value="LRR-SigEffector_domain"/>
</dbReference>
<protein>
    <submittedName>
        <fullName evidence="3">Leucine-rich repeat containing</fullName>
    </submittedName>
</protein>
<comment type="subcellular location">
    <subcellularLocation>
        <location evidence="1">Cytoplasm</location>
        <location evidence="1">Cytoskeleton</location>
        <location evidence="1">Cilium axoneme</location>
    </subcellularLocation>
</comment>
<dbReference type="SUPFAM" id="SSF52058">
    <property type="entry name" value="L domain-like"/>
    <property type="match status" value="1"/>
</dbReference>
<dbReference type="OrthoDB" id="674488at2759"/>
<feature type="domain" description="F-box" evidence="2">
    <location>
        <begin position="14"/>
        <end position="62"/>
    </location>
</feature>
<proteinExistence type="predicted"/>
<dbReference type="Proteomes" id="UP000239649">
    <property type="component" value="Unassembled WGS sequence"/>
</dbReference>
<evidence type="ECO:0000313" key="3">
    <source>
        <dbReference type="EMBL" id="PSC77010.1"/>
    </source>
</evidence>
<dbReference type="GO" id="GO:0005930">
    <property type="term" value="C:axoneme"/>
    <property type="evidence" value="ECO:0007669"/>
    <property type="project" value="UniProtKB-SubCell"/>
</dbReference>
<name>A0A2P6VSI5_9CHLO</name>